<protein>
    <recommendedName>
        <fullName evidence="6">Mog1p/PsbP-like protein</fullName>
    </recommendedName>
</protein>
<dbReference type="GeneID" id="28729163"/>
<organism evidence="4 5">
    <name type="scientific">Malassezia pachydermatis</name>
    <dbReference type="NCBI Taxonomy" id="77020"/>
    <lineage>
        <taxon>Eukaryota</taxon>
        <taxon>Fungi</taxon>
        <taxon>Dikarya</taxon>
        <taxon>Basidiomycota</taxon>
        <taxon>Ustilaginomycotina</taxon>
        <taxon>Malasseziomycetes</taxon>
        <taxon>Malasseziales</taxon>
        <taxon>Malasseziaceae</taxon>
        <taxon>Malassezia</taxon>
    </lineage>
</organism>
<dbReference type="OrthoDB" id="10255285at2759"/>
<dbReference type="GO" id="GO:0031267">
    <property type="term" value="F:small GTPase binding"/>
    <property type="evidence" value="ECO:0007669"/>
    <property type="project" value="TreeGrafter"/>
</dbReference>
<name>A0A0M8MS39_9BASI</name>
<keyword evidence="2" id="KW-0813">Transport</keyword>
<dbReference type="InterPro" id="IPR007681">
    <property type="entry name" value="Mog1"/>
</dbReference>
<dbReference type="GO" id="GO:0005634">
    <property type="term" value="C:nucleus"/>
    <property type="evidence" value="ECO:0007669"/>
    <property type="project" value="TreeGrafter"/>
</dbReference>
<dbReference type="SUPFAM" id="SSF55724">
    <property type="entry name" value="Mog1p/PsbP-like"/>
    <property type="match status" value="1"/>
</dbReference>
<dbReference type="GO" id="GO:0005085">
    <property type="term" value="F:guanyl-nucleotide exchange factor activity"/>
    <property type="evidence" value="ECO:0007669"/>
    <property type="project" value="TreeGrafter"/>
</dbReference>
<accession>A0A0M8MS39</accession>
<dbReference type="PANTHER" id="PTHR15837:SF0">
    <property type="entry name" value="RAN GUANINE NUCLEOTIDE RELEASE FACTOR"/>
    <property type="match status" value="1"/>
</dbReference>
<gene>
    <name evidence="4" type="ORF">Malapachy_2801</name>
</gene>
<dbReference type="STRING" id="77020.A0A0M8MS39"/>
<comment type="caution">
    <text evidence="4">The sequence shown here is derived from an EMBL/GenBank/DDBJ whole genome shotgun (WGS) entry which is preliminary data.</text>
</comment>
<dbReference type="Proteomes" id="UP000037751">
    <property type="component" value="Unassembled WGS sequence"/>
</dbReference>
<sequence>MPTTYQLFGGAITVELEGDYMDASLYRQVPDSQEVLLHRDSDVSVIVEVLQCVSQATDPDGMNEGVRYHYDSLAHDNSALSTHVDSVDAPNGAASEGTTPQPALLFGTQRVRKFGKTSEENDVAIHLALWRLPSKNVDLVLSINDPTRQMTHAQSRHAAQSLRIVDWGLFP</sequence>
<proteinExistence type="inferred from homology"/>
<keyword evidence="5" id="KW-1185">Reference proteome</keyword>
<dbReference type="AlphaFoldDB" id="A0A0M8MS39"/>
<evidence type="ECO:0000256" key="3">
    <source>
        <dbReference type="ARBA" id="ARBA00022927"/>
    </source>
</evidence>
<dbReference type="PANTHER" id="PTHR15837">
    <property type="entry name" value="RAN GUANINE NUCLEOTIDE RELEASE FACTOR"/>
    <property type="match status" value="1"/>
</dbReference>
<dbReference type="Pfam" id="PF04603">
    <property type="entry name" value="Mog1"/>
    <property type="match status" value="1"/>
</dbReference>
<dbReference type="RefSeq" id="XP_017990153.1">
    <property type="nucleotide sequence ID" value="XM_018137287.1"/>
</dbReference>
<dbReference type="EMBL" id="LGAV01000011">
    <property type="protein sequence ID" value="KOS12521.1"/>
    <property type="molecule type" value="Genomic_DNA"/>
</dbReference>
<comment type="similarity">
    <text evidence="1">Belongs to the MOG1 family.</text>
</comment>
<evidence type="ECO:0000256" key="1">
    <source>
        <dbReference type="ARBA" id="ARBA00010307"/>
    </source>
</evidence>
<evidence type="ECO:0000313" key="4">
    <source>
        <dbReference type="EMBL" id="KOS12521.1"/>
    </source>
</evidence>
<dbReference type="Gene3D" id="3.40.1000.10">
    <property type="entry name" value="Mog1/PsbP, alpha/beta/alpha sandwich"/>
    <property type="match status" value="1"/>
</dbReference>
<keyword evidence="3" id="KW-0653">Protein transport</keyword>
<evidence type="ECO:0008006" key="6">
    <source>
        <dbReference type="Google" id="ProtNLM"/>
    </source>
</evidence>
<dbReference type="VEuPathDB" id="FungiDB:Malapachy_2801"/>
<evidence type="ECO:0000313" key="5">
    <source>
        <dbReference type="Proteomes" id="UP000037751"/>
    </source>
</evidence>
<dbReference type="GO" id="GO:0006606">
    <property type="term" value="P:protein import into nucleus"/>
    <property type="evidence" value="ECO:0007669"/>
    <property type="project" value="TreeGrafter"/>
</dbReference>
<dbReference type="InterPro" id="IPR016123">
    <property type="entry name" value="Mog1/PsbP_a/b/a-sand"/>
</dbReference>
<evidence type="ECO:0000256" key="2">
    <source>
        <dbReference type="ARBA" id="ARBA00022448"/>
    </source>
</evidence>
<reference evidence="4 5" key="1">
    <citation type="submission" date="2015-07" db="EMBL/GenBank/DDBJ databases">
        <title>Draft Genome Sequence of Malassezia furfur CBS1878 and Malassezia pachydermatis CBS1879.</title>
        <authorList>
            <person name="Triana S."/>
            <person name="Ohm R."/>
            <person name="Gonzalez A."/>
            <person name="DeCock H."/>
            <person name="Restrepo S."/>
            <person name="Celis A."/>
        </authorList>
    </citation>
    <scope>NUCLEOTIDE SEQUENCE [LARGE SCALE GENOMIC DNA]</scope>
    <source>
        <strain evidence="4 5">CBS 1879</strain>
    </source>
</reference>